<name>A0A0U3SML0_9ACTN</name>
<dbReference type="AlphaFoldDB" id="A0A0U3SML0"/>
<accession>A0A0U3SML0</accession>
<sequence>MSMAGRTVSSRPSSARVKAAFPRFIPVSRVQSSGRYVLVTRESAGRNDPARSKLDA</sequence>
<evidence type="ECO:0000313" key="1">
    <source>
        <dbReference type="EMBL" id="ALV82463.1"/>
    </source>
</evidence>
<protein>
    <submittedName>
        <fullName evidence="1">Uncharacterized protein</fullName>
    </submittedName>
</protein>
<organism evidence="1">
    <name type="scientific">Streptomyces variabilis</name>
    <dbReference type="NCBI Taxonomy" id="67372"/>
    <lineage>
        <taxon>Bacteria</taxon>
        <taxon>Bacillati</taxon>
        <taxon>Actinomycetota</taxon>
        <taxon>Actinomycetes</taxon>
        <taxon>Kitasatosporales</taxon>
        <taxon>Streptomycetaceae</taxon>
        <taxon>Streptomyces</taxon>
        <taxon>Streptomyces griseoincarnatus group</taxon>
    </lineage>
</organism>
<reference evidence="1" key="1">
    <citation type="submission" date="2015-08" db="EMBL/GenBank/DDBJ databases">
        <title>Svaricin biosynthetic gene cluster.</title>
        <authorList>
            <person name="Xu M."/>
            <person name="Wang Y."/>
            <person name="Liu M."/>
            <person name="Zhao Z."/>
            <person name="Xu L."/>
            <person name="Chen X."/>
            <person name="Gao G."/>
            <person name="Han D."/>
            <person name="Liu L."/>
            <person name="Huang S."/>
            <person name="He X."/>
            <person name="Lin S."/>
            <person name="Kang Q."/>
            <person name="Ou H."/>
            <person name="Zhou H."/>
            <person name="Pang X."/>
            <person name="Deng Z."/>
            <person name="Tao M."/>
        </authorList>
    </citation>
    <scope>NUCLEOTIDE SEQUENCE</scope>
    <source>
        <strain evidence="1">Snt24</strain>
    </source>
</reference>
<proteinExistence type="predicted"/>
<dbReference type="EMBL" id="KT362050">
    <property type="protein sequence ID" value="ALV82463.1"/>
    <property type="molecule type" value="Genomic_DNA"/>
</dbReference>